<gene>
    <name evidence="9" type="ORF">SAMN02745664_10795</name>
</gene>
<comment type="subcellular location">
    <subcellularLocation>
        <location evidence="1">Cell membrane</location>
        <topology evidence="1">Multi-pass membrane protein</topology>
    </subcellularLocation>
    <subcellularLocation>
        <location evidence="6">Membrane</location>
        <topology evidence="6">Multi-pass membrane protein</topology>
    </subcellularLocation>
</comment>
<evidence type="ECO:0000313" key="10">
    <source>
        <dbReference type="Proteomes" id="UP000187495"/>
    </source>
</evidence>
<dbReference type="STRING" id="34061.B0189_05660"/>
<dbReference type="EMBL" id="FTNU01000007">
    <property type="protein sequence ID" value="SIR91873.1"/>
    <property type="molecule type" value="Genomic_DNA"/>
</dbReference>
<dbReference type="Pfam" id="PF01618">
    <property type="entry name" value="MotA_ExbB"/>
    <property type="match status" value="1"/>
</dbReference>
<feature type="transmembrane region" description="Helical" evidence="7">
    <location>
        <begin position="121"/>
        <end position="144"/>
    </location>
</feature>
<comment type="similarity">
    <text evidence="6">Belongs to the exbB/tolQ family.</text>
</comment>
<feature type="transmembrane region" description="Helical" evidence="7">
    <location>
        <begin position="20"/>
        <end position="41"/>
    </location>
</feature>
<protein>
    <submittedName>
        <fullName evidence="9">Cell division and transport-associated protein TolQ</fullName>
    </submittedName>
</protein>
<keyword evidence="9" id="KW-0131">Cell cycle</keyword>
<keyword evidence="2" id="KW-1003">Cell membrane</keyword>
<evidence type="ECO:0000256" key="2">
    <source>
        <dbReference type="ARBA" id="ARBA00022475"/>
    </source>
</evidence>
<proteinExistence type="inferred from homology"/>
<feature type="domain" description="MotA/TolQ/ExbB proton channel" evidence="8">
    <location>
        <begin position="78"/>
        <end position="199"/>
    </location>
</feature>
<evidence type="ECO:0000256" key="4">
    <source>
        <dbReference type="ARBA" id="ARBA00022989"/>
    </source>
</evidence>
<name>A0A1N7EUW8_9GAMM</name>
<dbReference type="GO" id="GO:0051301">
    <property type="term" value="P:cell division"/>
    <property type="evidence" value="ECO:0007669"/>
    <property type="project" value="UniProtKB-KW"/>
</dbReference>
<keyword evidence="9" id="KW-0132">Cell division</keyword>
<keyword evidence="3 7" id="KW-0812">Transmembrane</keyword>
<keyword evidence="5 7" id="KW-0472">Membrane</keyword>
<dbReference type="PANTHER" id="PTHR30625:SF3">
    <property type="entry name" value="TOL-PAL SYSTEM PROTEIN TOLQ"/>
    <property type="match status" value="1"/>
</dbReference>
<keyword evidence="6" id="KW-0653">Protein transport</keyword>
<evidence type="ECO:0000256" key="3">
    <source>
        <dbReference type="ARBA" id="ARBA00022692"/>
    </source>
</evidence>
<dbReference type="GO" id="GO:0017038">
    <property type="term" value="P:protein import"/>
    <property type="evidence" value="ECO:0007669"/>
    <property type="project" value="TreeGrafter"/>
</dbReference>
<evidence type="ECO:0000256" key="6">
    <source>
        <dbReference type="RuleBase" id="RU004057"/>
    </source>
</evidence>
<dbReference type="RefSeq" id="WP_076555271.1">
    <property type="nucleotide sequence ID" value="NZ_FTNU01000007.1"/>
</dbReference>
<keyword evidence="6" id="KW-0813">Transport</keyword>
<dbReference type="InterPro" id="IPR002898">
    <property type="entry name" value="MotA_ExbB_proton_chnl"/>
</dbReference>
<evidence type="ECO:0000313" key="9">
    <source>
        <dbReference type="EMBL" id="SIR91873.1"/>
    </source>
</evidence>
<evidence type="ECO:0000256" key="7">
    <source>
        <dbReference type="SAM" id="Phobius"/>
    </source>
</evidence>
<reference evidence="10" key="1">
    <citation type="submission" date="2017-01" db="EMBL/GenBank/DDBJ databases">
        <authorList>
            <person name="Varghese N."/>
            <person name="Submissions S."/>
        </authorList>
    </citation>
    <scope>NUCLEOTIDE SEQUENCE [LARGE SCALE GENOMIC DNA]</scope>
    <source>
        <strain evidence="10">DSM 21768</strain>
    </source>
</reference>
<sequence length="236" mass="25699">MNESINLIGLVLQASLVVKLVMALLLILSVVSWVIIFQLFIRIGGVARFDERFEAWFWTDSLDKQLAVVQRENERTGLEAIFYDIMSQRDNSLPPNTHVEVLQRRLHQQLGNQQALLESGLATLASIASVSPYIGLFGTVWGIMNAFIGLGQADSLSLAIVAPSIAEALIATALGLFAAIPASLAFNHFTAKANAIYERRSLFAEGLLATLLAAFTKAARYTDTAQESSTQGSYHG</sequence>
<evidence type="ECO:0000256" key="5">
    <source>
        <dbReference type="ARBA" id="ARBA00023136"/>
    </source>
</evidence>
<dbReference type="AlphaFoldDB" id="A0A1N7EUW8"/>
<organism evidence="9 10">
    <name type="scientific">Moraxella cuniculi DSM 21768</name>
    <dbReference type="NCBI Taxonomy" id="1122245"/>
    <lineage>
        <taxon>Bacteria</taxon>
        <taxon>Pseudomonadati</taxon>
        <taxon>Pseudomonadota</taxon>
        <taxon>Gammaproteobacteria</taxon>
        <taxon>Moraxellales</taxon>
        <taxon>Moraxellaceae</taxon>
        <taxon>Moraxella</taxon>
    </lineage>
</organism>
<dbReference type="InterPro" id="IPR050790">
    <property type="entry name" value="ExbB/TolQ_transport"/>
</dbReference>
<dbReference type="PANTHER" id="PTHR30625">
    <property type="entry name" value="PROTEIN TOLQ"/>
    <property type="match status" value="1"/>
</dbReference>
<dbReference type="GO" id="GO:0005886">
    <property type="term" value="C:plasma membrane"/>
    <property type="evidence" value="ECO:0007669"/>
    <property type="project" value="UniProtKB-SubCell"/>
</dbReference>
<keyword evidence="4 7" id="KW-1133">Transmembrane helix</keyword>
<evidence type="ECO:0000256" key="1">
    <source>
        <dbReference type="ARBA" id="ARBA00004651"/>
    </source>
</evidence>
<feature type="transmembrane region" description="Helical" evidence="7">
    <location>
        <begin position="156"/>
        <end position="180"/>
    </location>
</feature>
<accession>A0A1N7EUW8</accession>
<keyword evidence="10" id="KW-1185">Reference proteome</keyword>
<dbReference type="Proteomes" id="UP000187495">
    <property type="component" value="Unassembled WGS sequence"/>
</dbReference>
<evidence type="ECO:0000259" key="8">
    <source>
        <dbReference type="Pfam" id="PF01618"/>
    </source>
</evidence>